<comment type="caution">
    <text evidence="8">The sequence shown here is derived from an EMBL/GenBank/DDBJ whole genome shotgun (WGS) entry which is preliminary data.</text>
</comment>
<dbReference type="InterPro" id="IPR051794">
    <property type="entry name" value="PG_Endopeptidase_C40"/>
</dbReference>
<dbReference type="NCBIfam" id="TIGR03715">
    <property type="entry name" value="KxYKxGKxW"/>
    <property type="match status" value="1"/>
</dbReference>
<evidence type="ECO:0000256" key="2">
    <source>
        <dbReference type="ARBA" id="ARBA00022729"/>
    </source>
</evidence>
<reference evidence="9" key="1">
    <citation type="submission" date="2023-06" db="EMBL/GenBank/DDBJ databases">
        <title>Identification and characterization of horizontal gene transfer across gut microbiota members of farm animals based on homology search.</title>
        <authorList>
            <person name="Zeman M."/>
            <person name="Kubasova T."/>
            <person name="Jahodarova E."/>
            <person name="Nykrynova M."/>
            <person name="Rychlik I."/>
        </authorList>
    </citation>
    <scope>NUCLEOTIDE SEQUENCE [LARGE SCALE GENOMIC DNA]</scope>
    <source>
        <strain evidence="9">105_WCHN</strain>
    </source>
</reference>
<dbReference type="EMBL" id="JAUDEO010000025">
    <property type="protein sequence ID" value="MDM8333979.1"/>
    <property type="molecule type" value="Genomic_DNA"/>
</dbReference>
<feature type="compositionally biased region" description="Polar residues" evidence="5">
    <location>
        <begin position="78"/>
        <end position="97"/>
    </location>
</feature>
<name>A0ABT7VMK8_9LACO</name>
<reference evidence="8 9" key="2">
    <citation type="submission" date="2023-06" db="EMBL/GenBank/DDBJ databases">
        <title>Identification and characterization of horizontal gene transfer across gut microbiota members of farm animals based on homology search.</title>
        <authorList>
            <person name="Schwarzerova J."/>
            <person name="Nykrynova M."/>
            <person name="Jureckova K."/>
            <person name="Cejkova D."/>
            <person name="Rychlik I."/>
        </authorList>
    </citation>
    <scope>NUCLEOTIDE SEQUENCE [LARGE SCALE GENOMIC DNA]</scope>
    <source>
        <strain evidence="8 9">105_WCHN</strain>
    </source>
</reference>
<feature type="compositionally biased region" description="Low complexity" evidence="5">
    <location>
        <begin position="52"/>
        <end position="76"/>
    </location>
</feature>
<feature type="domain" description="NlpC/P60" evidence="7">
    <location>
        <begin position="482"/>
        <end position="595"/>
    </location>
</feature>
<reference evidence="8 9" key="3">
    <citation type="submission" date="2023-06" db="EMBL/GenBank/DDBJ databases">
        <authorList>
            <person name="Zeman M."/>
            <person name="Kubasova T."/>
            <person name="Jahodarova E."/>
            <person name="Nykrynova M."/>
            <person name="Rychlik I."/>
        </authorList>
    </citation>
    <scope>NUCLEOTIDE SEQUENCE [LARGE SCALE GENOMIC DNA]</scope>
    <source>
        <strain evidence="8 9">105_WCHN</strain>
    </source>
</reference>
<feature type="chain" id="PRO_5046627257" evidence="6">
    <location>
        <begin position="40"/>
        <end position="595"/>
    </location>
</feature>
<keyword evidence="3" id="KW-0378">Hydrolase</keyword>
<evidence type="ECO:0000256" key="6">
    <source>
        <dbReference type="SAM" id="SignalP"/>
    </source>
</evidence>
<dbReference type="Proteomes" id="UP001529423">
    <property type="component" value="Unassembled WGS sequence"/>
</dbReference>
<evidence type="ECO:0000256" key="3">
    <source>
        <dbReference type="ARBA" id="ARBA00022801"/>
    </source>
</evidence>
<evidence type="ECO:0000256" key="1">
    <source>
        <dbReference type="ARBA" id="ARBA00022670"/>
    </source>
</evidence>
<sequence>MDTKNHYKMYKNGKNWCYAIVATIAVAFGVLAGGQAAQADTVTAQLITTATASSTPSTDQGSAASQQATTASQAPAWQPSNADLNAQPAATASDQANHGNLDSFSIANGNLNVAGWNASNQDANYQHHFIIVYDRTQNTELGRQEVTNTQRNDVAQAFPGVYNAQYAGFNANFNFNLTPYLNDQVQIISRYSTAANGEGQNYDMWFGPIDLRKTQKNYAIDSLKQTDNGMQVTGWMADDASATKPYAFVFLMKDGKELARTKVNLTTRNDVAQAMSTIYGSAKSGFTANFNVDQALLSGNLQVMMRFTDDAQGNGNFSDQYSQTYATNAGYADNFALNGNTIHYAGWHAATNAKGMQHQYIIVLDLNGNELYRTELTGNQKGQTRNDITAAYPWIADTAQSGFSVDIPVTDAMQHKGVRILHRYTSSADGNSQYVDFTSGDYSINSGWQGDYYYNPTTGQKVTGQQTIDGKTYLFGNDGKLQTRQQTAVNRALSMVGVPYVWGGNTPAGFDCSGLVQWAYGLKERITYTQQALGAHHYDVANAPLGALLFFGSDTTPSHVAISLGNGKYVHAPQPGQTVTVTTQRWLRPSYYVVL</sequence>
<dbReference type="PANTHER" id="PTHR47359">
    <property type="entry name" value="PEPTIDOGLYCAN DL-ENDOPEPTIDASE CWLO"/>
    <property type="match status" value="1"/>
</dbReference>
<evidence type="ECO:0000313" key="8">
    <source>
        <dbReference type="EMBL" id="MDM8333979.1"/>
    </source>
</evidence>
<dbReference type="PANTHER" id="PTHR47359:SF3">
    <property type="entry name" value="NLP_P60 DOMAIN-CONTAINING PROTEIN-RELATED"/>
    <property type="match status" value="1"/>
</dbReference>
<keyword evidence="2 6" id="KW-0732">Signal</keyword>
<accession>A0ABT7VMK8</accession>
<dbReference type="PROSITE" id="PS51935">
    <property type="entry name" value="NLPC_P60"/>
    <property type="match status" value="1"/>
</dbReference>
<dbReference type="InterPro" id="IPR000064">
    <property type="entry name" value="NLP_P60_dom"/>
</dbReference>
<feature type="region of interest" description="Disordered" evidence="5">
    <location>
        <begin position="52"/>
        <end position="97"/>
    </location>
</feature>
<dbReference type="Pfam" id="PF00877">
    <property type="entry name" value="NLPC_P60"/>
    <property type="match status" value="1"/>
</dbReference>
<evidence type="ECO:0000256" key="5">
    <source>
        <dbReference type="SAM" id="MobiDB-lite"/>
    </source>
</evidence>
<evidence type="ECO:0000313" key="9">
    <source>
        <dbReference type="Proteomes" id="UP001529423"/>
    </source>
</evidence>
<keyword evidence="9" id="KW-1185">Reference proteome</keyword>
<organism evidence="8 9">
    <name type="scientific">Limosilactobacillus panis</name>
    <dbReference type="NCBI Taxonomy" id="47493"/>
    <lineage>
        <taxon>Bacteria</taxon>
        <taxon>Bacillati</taxon>
        <taxon>Bacillota</taxon>
        <taxon>Bacilli</taxon>
        <taxon>Lactobacillales</taxon>
        <taxon>Lactobacillaceae</taxon>
        <taxon>Limosilactobacillus</taxon>
    </lineage>
</organism>
<evidence type="ECO:0000256" key="4">
    <source>
        <dbReference type="ARBA" id="ARBA00022807"/>
    </source>
</evidence>
<feature type="signal peptide" evidence="6">
    <location>
        <begin position="1"/>
        <end position="39"/>
    </location>
</feature>
<proteinExistence type="predicted"/>
<protein>
    <submittedName>
        <fullName evidence="8">NlpC/P60 family protein</fullName>
    </submittedName>
</protein>
<evidence type="ECO:0000259" key="7">
    <source>
        <dbReference type="PROSITE" id="PS51935"/>
    </source>
</evidence>
<dbReference type="InterPro" id="IPR022263">
    <property type="entry name" value="KxYKxGKxW"/>
</dbReference>
<keyword evidence="4" id="KW-0788">Thiol protease</keyword>
<dbReference type="Pfam" id="PF19258">
    <property type="entry name" value="KxYKxGKxW_sig"/>
    <property type="match status" value="1"/>
</dbReference>
<dbReference type="RefSeq" id="WP_289560175.1">
    <property type="nucleotide sequence ID" value="NZ_JAUDEO010000025.1"/>
</dbReference>
<keyword evidence="1" id="KW-0645">Protease</keyword>
<gene>
    <name evidence="8" type="ORF">QUW46_05270</name>
</gene>